<protein>
    <submittedName>
        <fullName evidence="1">CRISPR-associated protein, TM1802 family</fullName>
    </submittedName>
</protein>
<dbReference type="RefSeq" id="WP_013932948.1">
    <property type="nucleotide sequence ID" value="NC_015707.1"/>
</dbReference>
<dbReference type="eggNOG" id="ENOG502Z952">
    <property type="taxonomic scope" value="Bacteria"/>
</dbReference>
<dbReference type="Pfam" id="PF09484">
    <property type="entry name" value="Cas_TM1802"/>
    <property type="match status" value="1"/>
</dbReference>
<name>F7YVS1_9THEM</name>
<dbReference type="AlphaFoldDB" id="F7YVS1"/>
<dbReference type="HOGENOM" id="CLU_475498_0_0_0"/>
<dbReference type="KEGG" id="tta:Theth_1693"/>
<gene>
    <name evidence="1" type="ORF">Theth_1693</name>
</gene>
<dbReference type="InterPro" id="IPR013389">
    <property type="entry name" value="CRISPR-assoc_prot_Cas8b"/>
</dbReference>
<proteinExistence type="predicted"/>
<dbReference type="InterPro" id="IPR013420">
    <property type="entry name" value="CRISPR-assoc_prot_Cas8b/Csh1_C"/>
</dbReference>
<accession>F7YVS1</accession>
<reference evidence="1 2" key="1">
    <citation type="submission" date="2010-11" db="EMBL/GenBank/DDBJ databases">
        <title>The complete genome of Thermotoga thermarum DSM 5069.</title>
        <authorList>
            <consortium name="US DOE Joint Genome Institute (JGI-PGF)"/>
            <person name="Lucas S."/>
            <person name="Copeland A."/>
            <person name="Lapidus A."/>
            <person name="Bruce D."/>
            <person name="Goodwin L."/>
            <person name="Pitluck S."/>
            <person name="Kyrpides N."/>
            <person name="Mavromatis K."/>
            <person name="Ivanova N."/>
            <person name="Zeytun A."/>
            <person name="Brettin T."/>
            <person name="Detter J.C."/>
            <person name="Tapia R."/>
            <person name="Han C."/>
            <person name="Land M."/>
            <person name="Hauser L."/>
            <person name="Markowitz V."/>
            <person name="Cheng J.-F."/>
            <person name="Hugenholtz P."/>
            <person name="Woyke T."/>
            <person name="Wu D."/>
            <person name="Spring S."/>
            <person name="Schroeder M."/>
            <person name="Brambilla E."/>
            <person name="Klenk H.-P."/>
            <person name="Eisen J.A."/>
        </authorList>
    </citation>
    <scope>NUCLEOTIDE SEQUENCE [LARGE SCALE GENOMIC DNA]</scope>
    <source>
        <strain evidence="1 2">DSM 5069</strain>
    </source>
</reference>
<dbReference type="STRING" id="688269.Theth_1693"/>
<dbReference type="OrthoDB" id="5422815at2"/>
<dbReference type="PATRIC" id="fig|688269.3.peg.1740"/>
<sequence length="575" mass="65476">MIDKLIRLSKIYPPKDLIENLSRPLTAKQGFAIKISRDAFEDVIVIDQTKKLLFYDQKGNVSGKSPTVKISGSNVDDFKKVVKKVAEFFNETALQNVYETIVGNLEAITEKAFQKYSESLGKDKPSFFTVIIDGKFPEDHPIVREIFVERVMEKSKSGIDGICATCGKKTKVTASANQVFKFITFDKPGFCPNLDKSQAVKVFPICENCLLLLENASNLIKNKLTFDFVGSNLWIIPSIVGDDPEILKAVTEKIASIGIGSVEITASKTLRDFSKLELSAEEILSEEGENVLYDFLLIKQSQSQQRIELHVSEVSPTRLRKLYECSKSISKLFEENGLDISMEKSSFKPGFEQLWYLFGKPAADEAGRKEYLNLVEACFTQNQFNYDRFLWYIMKKLRQTFHQFPENLKNDALSAFGNLLYLTAINVLRPTQGGAKMPQEEGIFDSFFDKFKEFFDEPWKKAVFLTGVLVKRVMEVQESRKGKSPFLKKLGGLKMNYNQIKYLLTESWKKLQQYDAFQSSDEILFSEASKYFLQASDVKASIDLLNFVLTLGMTFPRNLLLKNFERKVEGVSVNE</sequence>
<dbReference type="Proteomes" id="UP000006804">
    <property type="component" value="Chromosome"/>
</dbReference>
<dbReference type="EMBL" id="CP002351">
    <property type="protein sequence ID" value="AEH51740.1"/>
    <property type="molecule type" value="Genomic_DNA"/>
</dbReference>
<dbReference type="NCBIfam" id="TIGR02556">
    <property type="entry name" value="cas_TM1802"/>
    <property type="match status" value="1"/>
</dbReference>
<evidence type="ECO:0000313" key="2">
    <source>
        <dbReference type="Proteomes" id="UP000006804"/>
    </source>
</evidence>
<dbReference type="NCBIfam" id="TIGR02591">
    <property type="entry name" value="cas_Csh1"/>
    <property type="match status" value="1"/>
</dbReference>
<keyword evidence="2" id="KW-1185">Reference proteome</keyword>
<organism evidence="1 2">
    <name type="scientific">Pseudothermotoga thermarum DSM 5069</name>
    <dbReference type="NCBI Taxonomy" id="688269"/>
    <lineage>
        <taxon>Bacteria</taxon>
        <taxon>Thermotogati</taxon>
        <taxon>Thermotogota</taxon>
        <taxon>Thermotogae</taxon>
        <taxon>Thermotogales</taxon>
        <taxon>Thermotogaceae</taxon>
        <taxon>Pseudothermotoga</taxon>
    </lineage>
</organism>
<evidence type="ECO:0000313" key="1">
    <source>
        <dbReference type="EMBL" id="AEH51740.1"/>
    </source>
</evidence>